<keyword evidence="3" id="KW-1185">Reference proteome</keyword>
<feature type="region of interest" description="Disordered" evidence="1">
    <location>
        <begin position="104"/>
        <end position="159"/>
    </location>
</feature>
<dbReference type="VEuPathDB" id="FungiDB:HpaG807526"/>
<feature type="region of interest" description="Disordered" evidence="1">
    <location>
        <begin position="173"/>
        <end position="196"/>
    </location>
</feature>
<name>M4BM89_HYAAE</name>
<protein>
    <submittedName>
        <fullName evidence="2">Uncharacterized protein</fullName>
    </submittedName>
</protein>
<reference evidence="3" key="1">
    <citation type="journal article" date="2010" name="Science">
        <title>Signatures of adaptation to obligate biotrophy in the Hyaloperonospora arabidopsidis genome.</title>
        <authorList>
            <person name="Baxter L."/>
            <person name="Tripathy S."/>
            <person name="Ishaque N."/>
            <person name="Boot N."/>
            <person name="Cabral A."/>
            <person name="Kemen E."/>
            <person name="Thines M."/>
            <person name="Ah-Fong A."/>
            <person name="Anderson R."/>
            <person name="Badejoko W."/>
            <person name="Bittner-Eddy P."/>
            <person name="Boore J.L."/>
            <person name="Chibucos M.C."/>
            <person name="Coates M."/>
            <person name="Dehal P."/>
            <person name="Delehaunty K."/>
            <person name="Dong S."/>
            <person name="Downton P."/>
            <person name="Dumas B."/>
            <person name="Fabro G."/>
            <person name="Fronick C."/>
            <person name="Fuerstenberg S.I."/>
            <person name="Fulton L."/>
            <person name="Gaulin E."/>
            <person name="Govers F."/>
            <person name="Hughes L."/>
            <person name="Humphray S."/>
            <person name="Jiang R.H."/>
            <person name="Judelson H."/>
            <person name="Kamoun S."/>
            <person name="Kyung K."/>
            <person name="Meijer H."/>
            <person name="Minx P."/>
            <person name="Morris P."/>
            <person name="Nelson J."/>
            <person name="Phuntumart V."/>
            <person name="Qutob D."/>
            <person name="Rehmany A."/>
            <person name="Rougon-Cardoso A."/>
            <person name="Ryden P."/>
            <person name="Torto-Alalibo T."/>
            <person name="Studholme D."/>
            <person name="Wang Y."/>
            <person name="Win J."/>
            <person name="Wood J."/>
            <person name="Clifton S.W."/>
            <person name="Rogers J."/>
            <person name="Van den Ackerveken G."/>
            <person name="Jones J.D."/>
            <person name="McDowell J.M."/>
            <person name="Beynon J."/>
            <person name="Tyler B.M."/>
        </authorList>
    </citation>
    <scope>NUCLEOTIDE SEQUENCE [LARGE SCALE GENOMIC DNA]</scope>
    <source>
        <strain evidence="3">Emoy2</strain>
    </source>
</reference>
<feature type="compositionally biased region" description="Polar residues" evidence="1">
    <location>
        <begin position="111"/>
        <end position="120"/>
    </location>
</feature>
<evidence type="ECO:0000313" key="3">
    <source>
        <dbReference type="Proteomes" id="UP000011713"/>
    </source>
</evidence>
<feature type="compositionally biased region" description="Polar residues" evidence="1">
    <location>
        <begin position="233"/>
        <end position="243"/>
    </location>
</feature>
<reference evidence="2" key="2">
    <citation type="submission" date="2015-06" db="UniProtKB">
        <authorList>
            <consortium name="EnsemblProtists"/>
        </authorList>
    </citation>
    <scope>IDENTIFICATION</scope>
    <source>
        <strain evidence="2">Emoy2</strain>
    </source>
</reference>
<dbReference type="EMBL" id="JH598412">
    <property type="status" value="NOT_ANNOTATED_CDS"/>
    <property type="molecule type" value="Genomic_DNA"/>
</dbReference>
<dbReference type="InParanoid" id="M4BM89"/>
<proteinExistence type="predicted"/>
<accession>M4BM89</accession>
<feature type="compositionally biased region" description="Basic and acidic residues" evidence="1">
    <location>
        <begin position="125"/>
        <end position="136"/>
    </location>
</feature>
<organism evidence="2 3">
    <name type="scientific">Hyaloperonospora arabidopsidis (strain Emoy2)</name>
    <name type="common">Downy mildew agent</name>
    <name type="synonym">Peronospora arabidopsidis</name>
    <dbReference type="NCBI Taxonomy" id="559515"/>
    <lineage>
        <taxon>Eukaryota</taxon>
        <taxon>Sar</taxon>
        <taxon>Stramenopiles</taxon>
        <taxon>Oomycota</taxon>
        <taxon>Peronosporomycetes</taxon>
        <taxon>Peronosporales</taxon>
        <taxon>Peronosporaceae</taxon>
        <taxon>Hyaloperonospora</taxon>
    </lineage>
</organism>
<feature type="region of interest" description="Disordered" evidence="1">
    <location>
        <begin position="229"/>
        <end position="249"/>
    </location>
</feature>
<dbReference type="EnsemblProtists" id="HpaT807526">
    <property type="protein sequence ID" value="HpaP807526"/>
    <property type="gene ID" value="HpaG807526"/>
</dbReference>
<dbReference type="AlphaFoldDB" id="M4BM89"/>
<sequence length="249" mass="27460">MRKWSRPLGTSVTMCSLHPVWSNVYVRRLANRWQRETKDEEDNEFIRWVHRTRRLSSMYALRASVSVADVRIERKLRYDYSKLKSRGQLRNRMRYASATTVAVGAGHTVTNNPPIDTTSGGKRPRSQDDPDHDAQKHPRRMGSLTEGESHIPMSSSTLGTLATLPGIGIGHGDDVVSGVSPRGTGGSLPHRAASSALDATQARVQALESGHTRMEAQLELLIWMQQPMARPTSAAQAPPSSRGTDPDTA</sequence>
<evidence type="ECO:0000256" key="1">
    <source>
        <dbReference type="SAM" id="MobiDB-lite"/>
    </source>
</evidence>
<dbReference type="eggNOG" id="ENOG502S3DU">
    <property type="taxonomic scope" value="Eukaryota"/>
</dbReference>
<evidence type="ECO:0000313" key="2">
    <source>
        <dbReference type="EnsemblProtists" id="HpaP807526"/>
    </source>
</evidence>
<dbReference type="HOGENOM" id="CLU_051764_0_1_1"/>
<dbReference type="Proteomes" id="UP000011713">
    <property type="component" value="Unassembled WGS sequence"/>
</dbReference>